<sequence>MRLSSLDVFRGITIAAMILANMAGVAGDVYVYRPLSHSEWHGCTPTDLIFPCFLFIVGVAMTFSLAKYTAENKPTKAVYLRILRRTAILFILGLVLNGFWNQGVWTFDLSSIRLMGVLQRIALTYLFASLIVLKLPRKSQWLVAGGLLIAYWLTMMYIPVPDYGAGVLTREGNFGAFIDRLIIPKAHLYKGDGFNFLGDPEGLFSTIPAIVSVLAGYFTGEWIKDKKQATSQTSMDLVLFGLCCLVIAIIWDVAFPINKKIWTSSYVLFTTGWALMLLAACYELIEVRLIKRWSKPFEIMGLNAIALFVASVILIKITAKTQLGTGETAVSIYNWIYQNIFASWAGNFNGSFLFALVTLLFWYGVAVLMYQKRWFIKV</sequence>
<keyword evidence="3" id="KW-0808">Transferase</keyword>
<proteinExistence type="predicted"/>
<dbReference type="RefSeq" id="WP_168695545.1">
    <property type="nucleotide sequence ID" value="NZ_CP051206.1"/>
</dbReference>
<feature type="domain" description="Heparan-alpha-glucosaminide N-acetyltransferase catalytic" evidence="2">
    <location>
        <begin position="2"/>
        <end position="154"/>
    </location>
</feature>
<keyword evidence="1" id="KW-0812">Transmembrane</keyword>
<reference evidence="3 4" key="2">
    <citation type="submission" date="2020-04" db="EMBL/GenBank/DDBJ databases">
        <authorList>
            <person name="Fomenkov A."/>
            <person name="Anton B.P."/>
            <person name="Roberts R.J."/>
        </authorList>
    </citation>
    <scope>NUCLEOTIDE SEQUENCE [LARGE SCALE GENOMIC DNA]</scope>
    <source>
        <strain evidence="3 4">CCAP 1403/13f</strain>
    </source>
</reference>
<dbReference type="Proteomes" id="UP000502433">
    <property type="component" value="Chromosome"/>
</dbReference>
<keyword evidence="1" id="KW-0472">Membrane</keyword>
<feature type="transmembrane region" description="Helical" evidence="1">
    <location>
        <begin position="297"/>
        <end position="317"/>
    </location>
</feature>
<dbReference type="AlphaFoldDB" id="A0A6H2BZS4"/>
<protein>
    <submittedName>
        <fullName evidence="3">Acyltransferase family protein</fullName>
    </submittedName>
</protein>
<feature type="transmembrane region" description="Helical" evidence="1">
    <location>
        <begin position="235"/>
        <end position="254"/>
    </location>
</feature>
<dbReference type="EMBL" id="CP051206">
    <property type="protein sequence ID" value="QJB44254.1"/>
    <property type="molecule type" value="Genomic_DNA"/>
</dbReference>
<dbReference type="Pfam" id="PF07786">
    <property type="entry name" value="HGSNAT_cat"/>
    <property type="match status" value="1"/>
</dbReference>
<feature type="transmembrane region" description="Helical" evidence="1">
    <location>
        <begin position="266"/>
        <end position="285"/>
    </location>
</feature>
<accession>A0A6H2BZS4</accession>
<dbReference type="GO" id="GO:0016746">
    <property type="term" value="F:acyltransferase activity"/>
    <property type="evidence" value="ECO:0007669"/>
    <property type="project" value="UniProtKB-KW"/>
</dbReference>
<feature type="transmembrane region" description="Helical" evidence="1">
    <location>
        <begin position="203"/>
        <end position="223"/>
    </location>
</feature>
<evidence type="ECO:0000256" key="1">
    <source>
        <dbReference type="SAM" id="Phobius"/>
    </source>
</evidence>
<evidence type="ECO:0000313" key="3">
    <source>
        <dbReference type="EMBL" id="QJB44254.1"/>
    </source>
</evidence>
<keyword evidence="1" id="KW-1133">Transmembrane helix</keyword>
<dbReference type="KEGG" id="dfs:HGD76_08695"/>
<gene>
    <name evidence="3" type="ORF">HGD76_08695</name>
</gene>
<feature type="transmembrane region" description="Helical" evidence="1">
    <location>
        <begin position="351"/>
        <end position="370"/>
    </location>
</feature>
<reference evidence="3 4" key="1">
    <citation type="submission" date="2020-04" db="EMBL/GenBank/DDBJ databases">
        <title>Genome-Wide Identification of 5-Methylcytosine Sites in Bacterial Genomes By High-Throughput Sequencing of MspJI Restriction Fragments.</title>
        <authorList>
            <person name="Wu V."/>
        </authorList>
    </citation>
    <scope>NUCLEOTIDE SEQUENCE [LARGE SCALE GENOMIC DNA]</scope>
    <source>
        <strain evidence="3 4">CCAP 1403/13f</strain>
    </source>
</reference>
<feature type="transmembrane region" description="Helical" evidence="1">
    <location>
        <begin position="140"/>
        <end position="160"/>
    </location>
</feature>
<dbReference type="PANTHER" id="PTHR31061:SF24">
    <property type="entry name" value="LD22376P"/>
    <property type="match status" value="1"/>
</dbReference>
<evidence type="ECO:0000259" key="2">
    <source>
        <dbReference type="Pfam" id="PF07786"/>
    </source>
</evidence>
<feature type="transmembrane region" description="Helical" evidence="1">
    <location>
        <begin position="82"/>
        <end position="100"/>
    </location>
</feature>
<name>A0A6H2BZS4_DOLFA</name>
<feature type="transmembrane region" description="Helical" evidence="1">
    <location>
        <begin position="48"/>
        <end position="70"/>
    </location>
</feature>
<feature type="transmembrane region" description="Helical" evidence="1">
    <location>
        <begin position="12"/>
        <end position="32"/>
    </location>
</feature>
<dbReference type="InterPro" id="IPR012429">
    <property type="entry name" value="HGSNAT_cat"/>
</dbReference>
<organism evidence="3 4">
    <name type="scientific">Dolichospermum flos-aquae CCAP 1403/13F</name>
    <dbReference type="NCBI Taxonomy" id="315271"/>
    <lineage>
        <taxon>Bacteria</taxon>
        <taxon>Bacillati</taxon>
        <taxon>Cyanobacteriota</taxon>
        <taxon>Cyanophyceae</taxon>
        <taxon>Nostocales</taxon>
        <taxon>Aphanizomenonaceae</taxon>
        <taxon>Dolichospermum</taxon>
    </lineage>
</organism>
<dbReference type="PANTHER" id="PTHR31061">
    <property type="entry name" value="LD22376P"/>
    <property type="match status" value="1"/>
</dbReference>
<keyword evidence="3" id="KW-0012">Acyltransferase</keyword>
<feature type="transmembrane region" description="Helical" evidence="1">
    <location>
        <begin position="112"/>
        <end position="133"/>
    </location>
</feature>
<evidence type="ECO:0000313" key="4">
    <source>
        <dbReference type="Proteomes" id="UP000502433"/>
    </source>
</evidence>